<dbReference type="Proteomes" id="UP000688137">
    <property type="component" value="Unassembled WGS sequence"/>
</dbReference>
<proteinExistence type="predicted"/>
<gene>
    <name evidence="2" type="ORF">PPRIM_AZ9-3.1.T0660032</name>
</gene>
<keyword evidence="1" id="KW-1133">Transmembrane helix</keyword>
<evidence type="ECO:0000313" key="3">
    <source>
        <dbReference type="Proteomes" id="UP000688137"/>
    </source>
</evidence>
<keyword evidence="1" id="KW-0472">Membrane</keyword>
<evidence type="ECO:0008006" key="4">
    <source>
        <dbReference type="Google" id="ProtNLM"/>
    </source>
</evidence>
<comment type="caution">
    <text evidence="2">The sequence shown here is derived from an EMBL/GenBank/DDBJ whole genome shotgun (WGS) entry which is preliminary data.</text>
</comment>
<feature type="transmembrane region" description="Helical" evidence="1">
    <location>
        <begin position="29"/>
        <end position="57"/>
    </location>
</feature>
<name>A0A8S1MTJ6_PARPR</name>
<dbReference type="AlphaFoldDB" id="A0A8S1MTJ6"/>
<dbReference type="EMBL" id="CAJJDM010000068">
    <property type="protein sequence ID" value="CAD8081511.1"/>
    <property type="molecule type" value="Genomic_DNA"/>
</dbReference>
<evidence type="ECO:0000313" key="2">
    <source>
        <dbReference type="EMBL" id="CAD8081511.1"/>
    </source>
</evidence>
<evidence type="ECO:0000256" key="1">
    <source>
        <dbReference type="SAM" id="Phobius"/>
    </source>
</evidence>
<accession>A0A8S1MTJ6</accession>
<keyword evidence="3" id="KW-1185">Reference proteome</keyword>
<organism evidence="2 3">
    <name type="scientific">Paramecium primaurelia</name>
    <dbReference type="NCBI Taxonomy" id="5886"/>
    <lineage>
        <taxon>Eukaryota</taxon>
        <taxon>Sar</taxon>
        <taxon>Alveolata</taxon>
        <taxon>Ciliophora</taxon>
        <taxon>Intramacronucleata</taxon>
        <taxon>Oligohymenophorea</taxon>
        <taxon>Peniculida</taxon>
        <taxon>Parameciidae</taxon>
        <taxon>Paramecium</taxon>
    </lineage>
</organism>
<sequence>MFTRPIVQQKKLNSQKKDINYFNQLYNQIQVYCIIIAIWLILQSLLQLEIINLRMFLMFKQIMFQKKNLHIKNQLE</sequence>
<protein>
    <recommendedName>
        <fullName evidence="4">Transmembrane protein</fullName>
    </recommendedName>
</protein>
<keyword evidence="1" id="KW-0812">Transmembrane</keyword>
<reference evidence="2" key="1">
    <citation type="submission" date="2021-01" db="EMBL/GenBank/DDBJ databases">
        <authorList>
            <consortium name="Genoscope - CEA"/>
            <person name="William W."/>
        </authorList>
    </citation>
    <scope>NUCLEOTIDE SEQUENCE</scope>
</reference>